<name>A0ABQ9GSJ6_9NEOP</name>
<accession>A0ABQ9GSJ6</accession>
<evidence type="ECO:0000313" key="3">
    <source>
        <dbReference type="Proteomes" id="UP001159363"/>
    </source>
</evidence>
<reference evidence="2 3" key="1">
    <citation type="submission" date="2023-02" db="EMBL/GenBank/DDBJ databases">
        <title>LHISI_Scaffold_Assembly.</title>
        <authorList>
            <person name="Stuart O.P."/>
            <person name="Cleave R."/>
            <person name="Magrath M.J.L."/>
            <person name="Mikheyev A.S."/>
        </authorList>
    </citation>
    <scope>NUCLEOTIDE SEQUENCE [LARGE SCALE GENOMIC DNA]</scope>
    <source>
        <strain evidence="2">Daus_M_001</strain>
        <tissue evidence="2">Leg muscle</tissue>
    </source>
</reference>
<comment type="caution">
    <text evidence="2">The sequence shown here is derived from an EMBL/GenBank/DDBJ whole genome shotgun (WGS) entry which is preliminary data.</text>
</comment>
<evidence type="ECO:0000256" key="1">
    <source>
        <dbReference type="SAM" id="MobiDB-lite"/>
    </source>
</evidence>
<keyword evidence="3" id="KW-1185">Reference proteome</keyword>
<evidence type="ECO:0000313" key="2">
    <source>
        <dbReference type="EMBL" id="KAJ8874980.1"/>
    </source>
</evidence>
<feature type="region of interest" description="Disordered" evidence="1">
    <location>
        <begin position="19"/>
        <end position="44"/>
    </location>
</feature>
<proteinExistence type="predicted"/>
<dbReference type="Proteomes" id="UP001159363">
    <property type="component" value="Chromosome 8"/>
</dbReference>
<dbReference type="EMBL" id="JARBHB010000009">
    <property type="protein sequence ID" value="KAJ8874980.1"/>
    <property type="molecule type" value="Genomic_DNA"/>
</dbReference>
<feature type="compositionally biased region" description="Basic and acidic residues" evidence="1">
    <location>
        <begin position="24"/>
        <end position="33"/>
    </location>
</feature>
<protein>
    <submittedName>
        <fullName evidence="2">Uncharacterized protein</fullName>
    </submittedName>
</protein>
<gene>
    <name evidence="2" type="ORF">PR048_022870</name>
</gene>
<sequence length="279" mass="30906">MDVYDEKTPQPIRVVEVGGTKGRGKQEIPEKTRRPAASSGTIPACENPGVTRGRSLQLIFCFQWDYVVSLEIPSPRLKQRDRNKICLTPCPGNSVRARRSACEYPSILTSGARFGEQGNSRLGSLVYKYADINCTLVVCCHGGRRQLDTVLKEVSNTFFFKTTPSPRGEGGFRLWLRNVSICSGISINQPESTSPPPRLPFEDQKAQPFPRPLIKLEDYCVEDATMSPGSRELQAGSFCGFQTASRGTLKLKEQLLRVYIFLGAALNSKVLRADGDEAR</sequence>
<organism evidence="2 3">
    <name type="scientific">Dryococelus australis</name>
    <dbReference type="NCBI Taxonomy" id="614101"/>
    <lineage>
        <taxon>Eukaryota</taxon>
        <taxon>Metazoa</taxon>
        <taxon>Ecdysozoa</taxon>
        <taxon>Arthropoda</taxon>
        <taxon>Hexapoda</taxon>
        <taxon>Insecta</taxon>
        <taxon>Pterygota</taxon>
        <taxon>Neoptera</taxon>
        <taxon>Polyneoptera</taxon>
        <taxon>Phasmatodea</taxon>
        <taxon>Verophasmatodea</taxon>
        <taxon>Anareolatae</taxon>
        <taxon>Phasmatidae</taxon>
        <taxon>Eurycanthinae</taxon>
        <taxon>Dryococelus</taxon>
    </lineage>
</organism>